<keyword evidence="3" id="KW-1185">Reference proteome</keyword>
<gene>
    <name evidence="2" type="ORF">ACFYKX_15745</name>
</gene>
<dbReference type="SUPFAM" id="SSF48498">
    <property type="entry name" value="Tetracyclin repressor-like, C-terminal domain"/>
    <property type="match status" value="1"/>
</dbReference>
<dbReference type="Pfam" id="PF17922">
    <property type="entry name" value="TetR_C_17"/>
    <property type="match status" value="1"/>
</dbReference>
<accession>A0ABW6KFR5</accession>
<dbReference type="Gene3D" id="1.10.357.10">
    <property type="entry name" value="Tetracycline Repressor, domain 2"/>
    <property type="match status" value="1"/>
</dbReference>
<dbReference type="EMBL" id="JBIACK010000008">
    <property type="protein sequence ID" value="MFE8702050.1"/>
    <property type="molecule type" value="Genomic_DNA"/>
</dbReference>
<feature type="domain" description="YfiR C-terminal" evidence="1">
    <location>
        <begin position="27"/>
        <end position="71"/>
    </location>
</feature>
<evidence type="ECO:0000259" key="1">
    <source>
        <dbReference type="Pfam" id="PF17922"/>
    </source>
</evidence>
<evidence type="ECO:0000313" key="2">
    <source>
        <dbReference type="EMBL" id="MFE8702050.1"/>
    </source>
</evidence>
<proteinExistence type="predicted"/>
<sequence length="109" mass="12812">MEVVFGQYPNWNKIIEFIQNHIEFGKTKLNQLTSNDYENMYQYLFELIEKGIEEGEFSPEQSTELIINSTIITLVGTGTLHQNIKSRRFIVAKQLQFIQDQLREDLVVI</sequence>
<dbReference type="RefSeq" id="WP_389362018.1">
    <property type="nucleotide sequence ID" value="NZ_JBIACK010000008.1"/>
</dbReference>
<name>A0ABW6KFR5_9BACI</name>
<comment type="caution">
    <text evidence="2">The sequence shown here is derived from an EMBL/GenBank/DDBJ whole genome shotgun (WGS) entry which is preliminary data.</text>
</comment>
<evidence type="ECO:0000313" key="3">
    <source>
        <dbReference type="Proteomes" id="UP001601059"/>
    </source>
</evidence>
<reference evidence="2 3" key="1">
    <citation type="submission" date="2024-08" db="EMBL/GenBank/DDBJ databases">
        <title>Two novel Cytobacillus novel species.</title>
        <authorList>
            <person name="Liu G."/>
        </authorList>
    </citation>
    <scope>NUCLEOTIDE SEQUENCE [LARGE SCALE GENOMIC DNA]</scope>
    <source>
        <strain evidence="2 3">FJAT-54145</strain>
    </source>
</reference>
<dbReference type="Proteomes" id="UP001601059">
    <property type="component" value="Unassembled WGS sequence"/>
</dbReference>
<organism evidence="2 3">
    <name type="scientific">Cytobacillus spartinae</name>
    <dbReference type="NCBI Taxonomy" id="3299023"/>
    <lineage>
        <taxon>Bacteria</taxon>
        <taxon>Bacillati</taxon>
        <taxon>Bacillota</taxon>
        <taxon>Bacilli</taxon>
        <taxon>Bacillales</taxon>
        <taxon>Bacillaceae</taxon>
        <taxon>Cytobacillus</taxon>
    </lineage>
</organism>
<dbReference type="InterPro" id="IPR036271">
    <property type="entry name" value="Tet_transcr_reg_TetR-rel_C_sf"/>
</dbReference>
<dbReference type="InterPro" id="IPR041612">
    <property type="entry name" value="YfiR_C"/>
</dbReference>
<protein>
    <recommendedName>
        <fullName evidence="1">YfiR C-terminal domain-containing protein</fullName>
    </recommendedName>
</protein>